<comment type="catalytic activity">
    <reaction evidence="9">
        <text>Release of signal peptides from bacterial membrane prolipoproteins. Hydrolyzes -Xaa-Yaa-Zaa-|-(S,diacylglyceryl)Cys-, in which Xaa is hydrophobic (preferably Leu), and Yaa (Ala or Ser) and Zaa (Gly or Ala) have small, neutral side chains.</text>
        <dbReference type="EC" id="3.4.23.36"/>
    </reaction>
</comment>
<dbReference type="Proteomes" id="UP001153404">
    <property type="component" value="Unassembled WGS sequence"/>
</dbReference>
<dbReference type="PRINTS" id="PR00781">
    <property type="entry name" value="LIPOSIGPTASE"/>
</dbReference>
<gene>
    <name evidence="9 11" type="primary">lspA</name>
    <name evidence="11" type="ORF">OMP40_12140</name>
</gene>
<keyword evidence="8 9" id="KW-0472">Membrane</keyword>
<feature type="active site" evidence="9">
    <location>
        <position position="106"/>
    </location>
</feature>
<comment type="similarity">
    <text evidence="1 9 10">Belongs to the peptidase A8 family.</text>
</comment>
<dbReference type="AlphaFoldDB" id="A0A9X4KSB2"/>
<dbReference type="PANTHER" id="PTHR33695">
    <property type="entry name" value="LIPOPROTEIN SIGNAL PEPTIDASE"/>
    <property type="match status" value="1"/>
</dbReference>
<dbReference type="InterPro" id="IPR001872">
    <property type="entry name" value="Peptidase_A8"/>
</dbReference>
<comment type="pathway">
    <text evidence="9">Protein modification; lipoprotein biosynthesis (signal peptide cleavage).</text>
</comment>
<sequence length="150" mass="16006">MLFAVIAVDQLSKIAVRRSLPVGDSYLFWPGVLRFTHIENTGAAGGSFEGWGPIFIPVAIAVVVWVVYAQRKGKLNNPWLAAGAGFFAGGAVGNAIDRLLFARVTDFLEWTGGRGIMNLADLAINVGVLLGIVGMLLEARAARKNPEPDV</sequence>
<evidence type="ECO:0000313" key="12">
    <source>
        <dbReference type="Proteomes" id="UP001153404"/>
    </source>
</evidence>
<evidence type="ECO:0000256" key="1">
    <source>
        <dbReference type="ARBA" id="ARBA00006139"/>
    </source>
</evidence>
<keyword evidence="4 9" id="KW-0812">Transmembrane</keyword>
<accession>A0A9X4KSB2</accession>
<evidence type="ECO:0000256" key="3">
    <source>
        <dbReference type="ARBA" id="ARBA00022670"/>
    </source>
</evidence>
<feature type="active site" evidence="9">
    <location>
        <position position="121"/>
    </location>
</feature>
<dbReference type="Pfam" id="PF01252">
    <property type="entry name" value="Peptidase_A8"/>
    <property type="match status" value="1"/>
</dbReference>
<protein>
    <recommendedName>
        <fullName evidence="9">Lipoprotein signal peptidase</fullName>
        <ecNumber evidence="9">3.4.23.36</ecNumber>
    </recommendedName>
    <alternativeName>
        <fullName evidence="9">Prolipoprotein signal peptidase</fullName>
    </alternativeName>
    <alternativeName>
        <fullName evidence="9">Signal peptidase II</fullName>
        <shortName evidence="9">SPase II</shortName>
    </alternativeName>
</protein>
<evidence type="ECO:0000256" key="6">
    <source>
        <dbReference type="ARBA" id="ARBA00022801"/>
    </source>
</evidence>
<comment type="caution">
    <text evidence="9">Lacks conserved residue(s) required for the propagation of feature annotation.</text>
</comment>
<dbReference type="GO" id="GO:0004190">
    <property type="term" value="F:aspartic-type endopeptidase activity"/>
    <property type="evidence" value="ECO:0007669"/>
    <property type="project" value="UniProtKB-UniRule"/>
</dbReference>
<evidence type="ECO:0000256" key="5">
    <source>
        <dbReference type="ARBA" id="ARBA00022750"/>
    </source>
</evidence>
<dbReference type="EC" id="3.4.23.36" evidence="9"/>
<feature type="transmembrane region" description="Helical" evidence="9">
    <location>
        <begin position="116"/>
        <end position="137"/>
    </location>
</feature>
<dbReference type="GO" id="GO:0006508">
    <property type="term" value="P:proteolysis"/>
    <property type="evidence" value="ECO:0007669"/>
    <property type="project" value="UniProtKB-KW"/>
</dbReference>
<keyword evidence="6 9" id="KW-0378">Hydrolase</keyword>
<comment type="subcellular location">
    <subcellularLocation>
        <location evidence="9">Cell membrane</location>
        <topology evidence="9">Multi-pass membrane protein</topology>
    </subcellularLocation>
</comment>
<comment type="function">
    <text evidence="9">This protein specifically catalyzes the removal of signal peptides from prolipoproteins.</text>
</comment>
<keyword evidence="12" id="KW-1185">Reference proteome</keyword>
<feature type="transmembrane region" description="Helical" evidence="9">
    <location>
        <begin position="79"/>
        <end position="96"/>
    </location>
</feature>
<dbReference type="HAMAP" id="MF_00161">
    <property type="entry name" value="LspA"/>
    <property type="match status" value="1"/>
</dbReference>
<dbReference type="EMBL" id="JAPDIA010000003">
    <property type="protein sequence ID" value="MDG0810015.1"/>
    <property type="molecule type" value="Genomic_DNA"/>
</dbReference>
<keyword evidence="5 9" id="KW-0064">Aspartyl protease</keyword>
<dbReference type="PANTHER" id="PTHR33695:SF1">
    <property type="entry name" value="LIPOPROTEIN SIGNAL PEPTIDASE"/>
    <property type="match status" value="1"/>
</dbReference>
<keyword evidence="2 9" id="KW-1003">Cell membrane</keyword>
<evidence type="ECO:0000256" key="8">
    <source>
        <dbReference type="ARBA" id="ARBA00023136"/>
    </source>
</evidence>
<evidence type="ECO:0000256" key="2">
    <source>
        <dbReference type="ARBA" id="ARBA00022475"/>
    </source>
</evidence>
<organism evidence="11 12">
    <name type="scientific">Cohnella rhizosphaerae</name>
    <dbReference type="NCBI Taxonomy" id="1457232"/>
    <lineage>
        <taxon>Bacteria</taxon>
        <taxon>Bacillati</taxon>
        <taxon>Bacillota</taxon>
        <taxon>Bacilli</taxon>
        <taxon>Bacillales</taxon>
        <taxon>Paenibacillaceae</taxon>
        <taxon>Cohnella</taxon>
    </lineage>
</organism>
<reference evidence="11" key="1">
    <citation type="submission" date="2022-10" db="EMBL/GenBank/DDBJ databases">
        <title>Comparative genomic analysis of Cohnella hashimotonis sp. nov., isolated from the International Space Station.</title>
        <authorList>
            <person name="Simpson A."/>
            <person name="Venkateswaran K."/>
        </authorList>
    </citation>
    <scope>NUCLEOTIDE SEQUENCE</scope>
    <source>
        <strain evidence="11">DSM 28161</strain>
    </source>
</reference>
<evidence type="ECO:0000313" key="11">
    <source>
        <dbReference type="EMBL" id="MDG0810015.1"/>
    </source>
</evidence>
<dbReference type="GO" id="GO:0005886">
    <property type="term" value="C:plasma membrane"/>
    <property type="evidence" value="ECO:0007669"/>
    <property type="project" value="UniProtKB-SubCell"/>
</dbReference>
<name>A0A9X4KSB2_9BACL</name>
<evidence type="ECO:0000256" key="10">
    <source>
        <dbReference type="RuleBase" id="RU004181"/>
    </source>
</evidence>
<proteinExistence type="inferred from homology"/>
<evidence type="ECO:0000256" key="4">
    <source>
        <dbReference type="ARBA" id="ARBA00022692"/>
    </source>
</evidence>
<keyword evidence="7 9" id="KW-1133">Transmembrane helix</keyword>
<evidence type="ECO:0000256" key="9">
    <source>
        <dbReference type="HAMAP-Rule" id="MF_00161"/>
    </source>
</evidence>
<comment type="caution">
    <text evidence="11">The sequence shown here is derived from an EMBL/GenBank/DDBJ whole genome shotgun (WGS) entry which is preliminary data.</text>
</comment>
<dbReference type="NCBIfam" id="TIGR00077">
    <property type="entry name" value="lspA"/>
    <property type="match status" value="1"/>
</dbReference>
<keyword evidence="3 9" id="KW-0645">Protease</keyword>
<evidence type="ECO:0000256" key="7">
    <source>
        <dbReference type="ARBA" id="ARBA00022989"/>
    </source>
</evidence>
<feature type="transmembrane region" description="Helical" evidence="9">
    <location>
        <begin position="50"/>
        <end position="67"/>
    </location>
</feature>
<dbReference type="RefSeq" id="WP_277533132.1">
    <property type="nucleotide sequence ID" value="NZ_JAPDIA010000003.1"/>
</dbReference>